<dbReference type="NCBIfam" id="TIGR01782">
    <property type="entry name" value="TonB-Xanth-Caul"/>
    <property type="match status" value="1"/>
</dbReference>
<organism evidence="8 9">
    <name type="scientific">Microbulbifer epialgicus</name>
    <dbReference type="NCBI Taxonomy" id="393907"/>
    <lineage>
        <taxon>Bacteria</taxon>
        <taxon>Pseudomonadati</taxon>
        <taxon>Pseudomonadota</taxon>
        <taxon>Gammaproteobacteria</taxon>
        <taxon>Cellvibrionales</taxon>
        <taxon>Microbulbiferaceae</taxon>
        <taxon>Microbulbifer</taxon>
    </lineage>
</organism>
<dbReference type="Pfam" id="PF07715">
    <property type="entry name" value="Plug"/>
    <property type="match status" value="1"/>
</dbReference>
<evidence type="ECO:0000256" key="4">
    <source>
        <dbReference type="RuleBase" id="RU003357"/>
    </source>
</evidence>
<dbReference type="SUPFAM" id="SSF56935">
    <property type="entry name" value="Porins"/>
    <property type="match status" value="1"/>
</dbReference>
<dbReference type="PANTHER" id="PTHR40980">
    <property type="entry name" value="PLUG DOMAIN-CONTAINING PROTEIN"/>
    <property type="match status" value="1"/>
</dbReference>
<comment type="caution">
    <text evidence="8">The sequence shown here is derived from an EMBL/GenBank/DDBJ whole genome shotgun (WGS) entry which is preliminary data.</text>
</comment>
<dbReference type="InterPro" id="IPR010104">
    <property type="entry name" value="TonB_rcpt_bac"/>
</dbReference>
<evidence type="ECO:0000256" key="3">
    <source>
        <dbReference type="ARBA" id="ARBA00023237"/>
    </source>
</evidence>
<dbReference type="Pfam" id="PF00593">
    <property type="entry name" value="TonB_dep_Rec_b-barrel"/>
    <property type="match status" value="1"/>
</dbReference>
<feature type="chain" id="PRO_5046987386" evidence="5">
    <location>
        <begin position="28"/>
        <end position="875"/>
    </location>
</feature>
<evidence type="ECO:0000256" key="2">
    <source>
        <dbReference type="ARBA" id="ARBA00023136"/>
    </source>
</evidence>
<dbReference type="PANTHER" id="PTHR40980:SF3">
    <property type="entry name" value="TONB-DEPENDENT RECEPTOR-LIKE BETA-BARREL DOMAIN-CONTAINING PROTEIN"/>
    <property type="match status" value="1"/>
</dbReference>
<keyword evidence="2 4" id="KW-0472">Membrane</keyword>
<gene>
    <name evidence="8" type="ORF">ACCI49_09170</name>
</gene>
<dbReference type="Gene3D" id="2.40.170.20">
    <property type="entry name" value="TonB-dependent receptor, beta-barrel domain"/>
    <property type="match status" value="1"/>
</dbReference>
<dbReference type="InterPro" id="IPR012910">
    <property type="entry name" value="Plug_dom"/>
</dbReference>
<keyword evidence="9" id="KW-1185">Reference proteome</keyword>
<dbReference type="Proteomes" id="UP001569428">
    <property type="component" value="Unassembled WGS sequence"/>
</dbReference>
<dbReference type="InterPro" id="IPR036942">
    <property type="entry name" value="Beta-barrel_TonB_sf"/>
</dbReference>
<dbReference type="EMBL" id="JBGMEK010000015">
    <property type="protein sequence ID" value="MFA0811090.1"/>
    <property type="molecule type" value="Genomic_DNA"/>
</dbReference>
<comment type="subcellular location">
    <subcellularLocation>
        <location evidence="1 4">Cell outer membrane</location>
    </subcellularLocation>
</comment>
<keyword evidence="8" id="KW-0675">Receptor</keyword>
<dbReference type="InterPro" id="IPR037066">
    <property type="entry name" value="Plug_dom_sf"/>
</dbReference>
<keyword evidence="5" id="KW-0732">Signal</keyword>
<feature type="domain" description="TonB-dependent receptor plug" evidence="7">
    <location>
        <begin position="52"/>
        <end position="162"/>
    </location>
</feature>
<dbReference type="RefSeq" id="WP_371838659.1">
    <property type="nucleotide sequence ID" value="NZ_JBGMEK010000015.1"/>
</dbReference>
<keyword evidence="3" id="KW-0998">Cell outer membrane</keyword>
<feature type="domain" description="TonB-dependent receptor-like beta-barrel" evidence="6">
    <location>
        <begin position="373"/>
        <end position="842"/>
    </location>
</feature>
<proteinExistence type="inferred from homology"/>
<keyword evidence="4" id="KW-0798">TonB box</keyword>
<evidence type="ECO:0000259" key="6">
    <source>
        <dbReference type="Pfam" id="PF00593"/>
    </source>
</evidence>
<name>A0ABV4P057_9GAMM</name>
<dbReference type="Gene3D" id="2.170.130.10">
    <property type="entry name" value="TonB-dependent receptor, plug domain"/>
    <property type="match status" value="1"/>
</dbReference>
<sequence>MLKRNQLALSISAAVLSGGLMAPLAIAQSDEAIEEVSVTGIRGSFQDALSTKRNADAIVDAISAEDVGKFPDKNIAESLSRITGVAVSREFGEGERVSIRGAGPDYNRTTLNGQSVGTADWFILDNPSRSFNFTLLPSTLISSLEVTKSPQASQDEGSLGGTVNVRTHRPLDLDAGQAAIAVESIYSETSEEYDPSISGQYSWKNDSETFGVLVSAAKQDRTVQRSGFEVLSWSDEATPGVMVPGTMGTPTFFQERERETLFLSAQLRPIEELQLTLDVLDTSMDADNMNANWLVLTGENAVDHATNGQLSGNSVVASQISGDGSGVVNWINRVSSSESQSYTLTAEYVTDAFSLDVVAGNTSAKGGTYRETSWEYGWSGGDYEFDLNTPSLDSNPAPSDADAYTATDGWIWGGERPTTDEETYFQVDLELPIEAGAFTSIETGAKFRNAERTQQRIVYSWHAPETMTGDEDLADSYLGYIFANCPTLSSCGLNSGGIVSFDTPAGGNSTTALAQMRDVMEQIAFVGFNGVSADYARSLDLANNWAVEEDIFAVYAQANFEGDNYSGNFGLRYVSTEQASSGYEFSSDSWGFQTVDRDWLNPSYLAWVTEDNDYSEILPSFNIAYDLSDDMVVRTAVARVMARQNWNQISPFETFGALNAPDPQGQAGNPQLKPFLADQLDVSFEWYYGDVSAFSATTFIKKNHSYLAQETFTEARYDEQTDTWVDVDFSRPVNGDGGLVAGVELAVLHDFDNGFGVQANYTYTDTGSDSVVGISDTMANLMGYYENDTFGARMMYNYRSEWSKGFHWNGNPLSNDAFGQLDASFSYNVTDNAQITLEAVNLTNEQVVEYSEYEDRLMSLYENGRRFVVGARYNF</sequence>
<protein>
    <submittedName>
        <fullName evidence="8">TonB-dependent receptor</fullName>
    </submittedName>
</protein>
<accession>A0ABV4P057</accession>
<feature type="signal peptide" evidence="5">
    <location>
        <begin position="1"/>
        <end position="27"/>
    </location>
</feature>
<evidence type="ECO:0000313" key="8">
    <source>
        <dbReference type="EMBL" id="MFA0811090.1"/>
    </source>
</evidence>
<reference evidence="8 9" key="1">
    <citation type="submission" date="2024-08" db="EMBL/GenBank/DDBJ databases">
        <authorList>
            <person name="Ishaq N."/>
        </authorList>
    </citation>
    <scope>NUCLEOTIDE SEQUENCE [LARGE SCALE GENOMIC DNA]</scope>
    <source>
        <strain evidence="8 9">DSM 18651</strain>
    </source>
</reference>
<evidence type="ECO:0000259" key="7">
    <source>
        <dbReference type="Pfam" id="PF07715"/>
    </source>
</evidence>
<dbReference type="CDD" id="cd01347">
    <property type="entry name" value="ligand_gated_channel"/>
    <property type="match status" value="1"/>
</dbReference>
<evidence type="ECO:0000256" key="5">
    <source>
        <dbReference type="SAM" id="SignalP"/>
    </source>
</evidence>
<comment type="similarity">
    <text evidence="4">Belongs to the TonB-dependent receptor family.</text>
</comment>
<evidence type="ECO:0000313" key="9">
    <source>
        <dbReference type="Proteomes" id="UP001569428"/>
    </source>
</evidence>
<evidence type="ECO:0000256" key="1">
    <source>
        <dbReference type="ARBA" id="ARBA00004442"/>
    </source>
</evidence>
<dbReference type="InterPro" id="IPR000531">
    <property type="entry name" value="Beta-barrel_TonB"/>
</dbReference>